<gene>
    <name evidence="1" type="ORF">KT99_14099</name>
</gene>
<evidence type="ECO:0000313" key="1">
    <source>
        <dbReference type="EMBL" id="EDP99762.1"/>
    </source>
</evidence>
<dbReference type="EMBL" id="ABIC01000032">
    <property type="protein sequence ID" value="EDP99762.1"/>
    <property type="molecule type" value="Genomic_DNA"/>
</dbReference>
<reference evidence="1 2" key="1">
    <citation type="submission" date="2007-10" db="EMBL/GenBank/DDBJ databases">
        <authorList>
            <person name="Yayanos A."/>
            <person name="Ferriera S."/>
            <person name="Johnson J."/>
            <person name="Kravitz S."/>
            <person name="Halpern A."/>
            <person name="Remington K."/>
            <person name="Beeson K."/>
            <person name="Tran B."/>
            <person name="Rogers Y.-H."/>
            <person name="Friedman R."/>
            <person name="Venter J.C."/>
        </authorList>
    </citation>
    <scope>NUCLEOTIDE SEQUENCE [LARGE SCALE GENOMIC DNA]</scope>
    <source>
        <strain evidence="1 2">KT99</strain>
    </source>
</reference>
<organism evidence="1 2">
    <name type="scientific">Shewanella benthica KT99</name>
    <dbReference type="NCBI Taxonomy" id="314608"/>
    <lineage>
        <taxon>Bacteria</taxon>
        <taxon>Pseudomonadati</taxon>
        <taxon>Pseudomonadota</taxon>
        <taxon>Gammaproteobacteria</taxon>
        <taxon>Alteromonadales</taxon>
        <taxon>Shewanellaceae</taxon>
        <taxon>Shewanella</taxon>
    </lineage>
</organism>
<dbReference type="AlphaFoldDB" id="A9EI28"/>
<accession>A9EI28</accession>
<keyword evidence="2" id="KW-1185">Reference proteome</keyword>
<dbReference type="Proteomes" id="UP000005839">
    <property type="component" value="Unassembled WGS sequence"/>
</dbReference>
<dbReference type="STRING" id="314608.KT99_14099"/>
<protein>
    <submittedName>
        <fullName evidence="1">Uncharacterized protein</fullName>
    </submittedName>
</protein>
<proteinExistence type="predicted"/>
<comment type="caution">
    <text evidence="1">The sequence shown here is derived from an EMBL/GenBank/DDBJ whole genome shotgun (WGS) entry which is preliminary data.</text>
</comment>
<name>A9EI28_9GAMM</name>
<evidence type="ECO:0000313" key="2">
    <source>
        <dbReference type="Proteomes" id="UP000005839"/>
    </source>
</evidence>
<sequence length="55" mass="6151">MVEVDFVTTTRSILPMFTTVELDNEFCIEDIAKTGKEMPAKSVSIVTEKNSRIGK</sequence>